<feature type="transmembrane region" description="Helical" evidence="1">
    <location>
        <begin position="30"/>
        <end position="52"/>
    </location>
</feature>
<dbReference type="EMBL" id="KL142378">
    <property type="protein sequence ID" value="KDR76851.1"/>
    <property type="molecule type" value="Genomic_DNA"/>
</dbReference>
<organism evidence="2 3">
    <name type="scientific">Galerina marginata (strain CBS 339.88)</name>
    <dbReference type="NCBI Taxonomy" id="685588"/>
    <lineage>
        <taxon>Eukaryota</taxon>
        <taxon>Fungi</taxon>
        <taxon>Dikarya</taxon>
        <taxon>Basidiomycota</taxon>
        <taxon>Agaricomycotina</taxon>
        <taxon>Agaricomycetes</taxon>
        <taxon>Agaricomycetidae</taxon>
        <taxon>Agaricales</taxon>
        <taxon>Agaricineae</taxon>
        <taxon>Strophariaceae</taxon>
        <taxon>Galerina</taxon>
    </lineage>
</organism>
<gene>
    <name evidence="2" type="ORF">GALMADRAFT_455571</name>
</gene>
<keyword evidence="1" id="KW-0472">Membrane</keyword>
<reference evidence="3" key="1">
    <citation type="journal article" date="2014" name="Proc. Natl. Acad. Sci. U.S.A.">
        <title>Extensive sampling of basidiomycete genomes demonstrates inadequacy of the white-rot/brown-rot paradigm for wood decay fungi.</title>
        <authorList>
            <person name="Riley R."/>
            <person name="Salamov A.A."/>
            <person name="Brown D.W."/>
            <person name="Nagy L.G."/>
            <person name="Floudas D."/>
            <person name="Held B.W."/>
            <person name="Levasseur A."/>
            <person name="Lombard V."/>
            <person name="Morin E."/>
            <person name="Otillar R."/>
            <person name="Lindquist E.A."/>
            <person name="Sun H."/>
            <person name="LaButti K.M."/>
            <person name="Schmutz J."/>
            <person name="Jabbour D."/>
            <person name="Luo H."/>
            <person name="Baker S.E."/>
            <person name="Pisabarro A.G."/>
            <person name="Walton J.D."/>
            <person name="Blanchette R.A."/>
            <person name="Henrissat B."/>
            <person name="Martin F."/>
            <person name="Cullen D."/>
            <person name="Hibbett D.S."/>
            <person name="Grigoriev I.V."/>
        </authorList>
    </citation>
    <scope>NUCLEOTIDE SEQUENCE [LARGE SCALE GENOMIC DNA]</scope>
    <source>
        <strain evidence="3">CBS 339.88</strain>
    </source>
</reference>
<dbReference type="Proteomes" id="UP000027222">
    <property type="component" value="Unassembled WGS sequence"/>
</dbReference>
<keyword evidence="1" id="KW-1133">Transmembrane helix</keyword>
<keyword evidence="1" id="KW-0812">Transmembrane</keyword>
<name>A0A067T136_GALM3</name>
<evidence type="ECO:0000313" key="2">
    <source>
        <dbReference type="EMBL" id="KDR76851.1"/>
    </source>
</evidence>
<protein>
    <submittedName>
        <fullName evidence="2">Uncharacterized protein</fullName>
    </submittedName>
</protein>
<dbReference type="AlphaFoldDB" id="A0A067T136"/>
<dbReference type="HOGENOM" id="CLU_2996619_0_0_1"/>
<sequence>MAHLRNSRIDNPAGVIKLVGRDRRARNTGFLILGSPHCRFLYLTIILNGYGWKKLVL</sequence>
<evidence type="ECO:0000313" key="3">
    <source>
        <dbReference type="Proteomes" id="UP000027222"/>
    </source>
</evidence>
<accession>A0A067T136</accession>
<proteinExistence type="predicted"/>
<keyword evidence="3" id="KW-1185">Reference proteome</keyword>
<evidence type="ECO:0000256" key="1">
    <source>
        <dbReference type="SAM" id="Phobius"/>
    </source>
</evidence>